<sequence>MTYRVVIPCRRETAAVGKRERHGGDVQVAPATDGWTPWTSDVRPGRELHLLSSPLGRTDPALR</sequence>
<evidence type="ECO:0000313" key="3">
    <source>
        <dbReference type="Proteomes" id="UP000638560"/>
    </source>
</evidence>
<protein>
    <submittedName>
        <fullName evidence="2">Uncharacterized protein</fullName>
    </submittedName>
</protein>
<organism evidence="2 3">
    <name type="scientific">Plantactinospora alkalitolerans</name>
    <dbReference type="NCBI Taxonomy" id="2789879"/>
    <lineage>
        <taxon>Bacteria</taxon>
        <taxon>Bacillati</taxon>
        <taxon>Actinomycetota</taxon>
        <taxon>Actinomycetes</taxon>
        <taxon>Micromonosporales</taxon>
        <taxon>Micromonosporaceae</taxon>
        <taxon>Plantactinospora</taxon>
    </lineage>
</organism>
<dbReference type="Proteomes" id="UP000638560">
    <property type="component" value="Unassembled WGS sequence"/>
</dbReference>
<proteinExistence type="predicted"/>
<evidence type="ECO:0000256" key="1">
    <source>
        <dbReference type="SAM" id="MobiDB-lite"/>
    </source>
</evidence>
<comment type="caution">
    <text evidence="2">The sequence shown here is derived from an EMBL/GenBank/DDBJ whole genome shotgun (WGS) entry which is preliminary data.</text>
</comment>
<gene>
    <name evidence="2" type="ORF">I0C86_14230</name>
</gene>
<dbReference type="EMBL" id="JADPUN010000145">
    <property type="protein sequence ID" value="MBF9130107.1"/>
    <property type="molecule type" value="Genomic_DNA"/>
</dbReference>
<evidence type="ECO:0000313" key="2">
    <source>
        <dbReference type="EMBL" id="MBF9130107.1"/>
    </source>
</evidence>
<keyword evidence="3" id="KW-1185">Reference proteome</keyword>
<feature type="region of interest" description="Disordered" evidence="1">
    <location>
        <begin position="18"/>
        <end position="40"/>
    </location>
</feature>
<accession>A0ABS0GW32</accession>
<dbReference type="RefSeq" id="WP_196201689.1">
    <property type="nucleotide sequence ID" value="NZ_JADPUN010000145.1"/>
</dbReference>
<name>A0ABS0GW32_9ACTN</name>
<reference evidence="2 3" key="1">
    <citation type="submission" date="2020-11" db="EMBL/GenBank/DDBJ databases">
        <title>A novel isolate from a Black sea contaminated sediment with potential to produce alkanes: Plantactinospora alkalitolerans sp. nov.</title>
        <authorList>
            <person name="Carro L."/>
            <person name="Veyisoglu A."/>
            <person name="Guven K."/>
            <person name="Schumann P."/>
            <person name="Klenk H.-P."/>
            <person name="Sahin N."/>
        </authorList>
    </citation>
    <scope>NUCLEOTIDE SEQUENCE [LARGE SCALE GENOMIC DNA]</scope>
    <source>
        <strain evidence="2 3">S1510</strain>
    </source>
</reference>